<reference evidence="1 2" key="1">
    <citation type="submission" date="2020-10" db="EMBL/GenBank/DDBJ databases">
        <title>Aquamicrobium zhengzhouensis sp. nov., a exopolysaccharide producing bacterium isolated from farmland soil.</title>
        <authorList>
            <person name="Wang X."/>
        </authorList>
    </citation>
    <scope>NUCLEOTIDE SEQUENCE [LARGE SCALE GENOMIC DNA]</scope>
    <source>
        <strain evidence="2">cd-1</strain>
    </source>
</reference>
<protein>
    <submittedName>
        <fullName evidence="1">Uncharacterized protein</fullName>
    </submittedName>
</protein>
<evidence type="ECO:0000313" key="2">
    <source>
        <dbReference type="Proteomes" id="UP000601789"/>
    </source>
</evidence>
<comment type="caution">
    <text evidence="1">The sequence shown here is derived from an EMBL/GenBank/DDBJ whole genome shotgun (WGS) entry which is preliminary data.</text>
</comment>
<dbReference type="Proteomes" id="UP000601789">
    <property type="component" value="Unassembled WGS sequence"/>
</dbReference>
<proteinExistence type="predicted"/>
<organism evidence="1 2">
    <name type="scientific">Aquamicrobium zhengzhouense</name>
    <dbReference type="NCBI Taxonomy" id="2781738"/>
    <lineage>
        <taxon>Bacteria</taxon>
        <taxon>Pseudomonadati</taxon>
        <taxon>Pseudomonadota</taxon>
        <taxon>Alphaproteobacteria</taxon>
        <taxon>Hyphomicrobiales</taxon>
        <taxon>Phyllobacteriaceae</taxon>
        <taxon>Aquamicrobium</taxon>
    </lineage>
</organism>
<name>A0ABS0SAS2_9HYPH</name>
<sequence>MTLYSLNGSYPAPLPFRIILSSGATRTDPATFTPAEIADAGYVEAPAKPAFDPATHQLGWDSENWTVTELPPLEPVYEPLTARQLRLGLIGAGVSLADVDAAIDGIPDEAGREVARVEWEYASQFEREHPLIGQVGSALGMSAEDINTAWLAAADL</sequence>
<evidence type="ECO:0000313" key="1">
    <source>
        <dbReference type="EMBL" id="MBI1620361.1"/>
    </source>
</evidence>
<accession>A0ABS0SAS2</accession>
<dbReference type="EMBL" id="JADGMQ010000003">
    <property type="protein sequence ID" value="MBI1620361.1"/>
    <property type="molecule type" value="Genomic_DNA"/>
</dbReference>
<keyword evidence="2" id="KW-1185">Reference proteome</keyword>
<dbReference type="RefSeq" id="WP_198475646.1">
    <property type="nucleotide sequence ID" value="NZ_JADGMQ010000003.1"/>
</dbReference>
<gene>
    <name evidence="1" type="ORF">IOD40_06745</name>
</gene>